<reference evidence="4 5" key="1">
    <citation type="submission" date="2021-01" db="EMBL/GenBank/DDBJ databases">
        <title>Whole genome shotgun sequence of Actinoplanes humidus NBRC 14915.</title>
        <authorList>
            <person name="Komaki H."/>
            <person name="Tamura T."/>
        </authorList>
    </citation>
    <scope>NUCLEOTIDE SEQUENCE [LARGE SCALE GENOMIC DNA]</scope>
    <source>
        <strain evidence="4 5">NBRC 14915</strain>
    </source>
</reference>
<dbReference type="InterPro" id="IPR025246">
    <property type="entry name" value="IS30-like_HTH"/>
</dbReference>
<dbReference type="EMBL" id="BOMN01000028">
    <property type="protein sequence ID" value="GIE19328.1"/>
    <property type="molecule type" value="Genomic_DNA"/>
</dbReference>
<dbReference type="InterPro" id="IPR053392">
    <property type="entry name" value="Transposase_IS30-like"/>
</dbReference>
<dbReference type="NCBIfam" id="NF033563">
    <property type="entry name" value="transpos_IS30"/>
    <property type="match status" value="1"/>
</dbReference>
<proteinExistence type="predicted"/>
<feature type="domain" description="Integrase catalytic" evidence="3">
    <location>
        <begin position="159"/>
        <end position="319"/>
    </location>
</feature>
<keyword evidence="5" id="KW-1185">Reference proteome</keyword>
<dbReference type="Pfam" id="PF13936">
    <property type="entry name" value="HTH_38"/>
    <property type="match status" value="1"/>
</dbReference>
<dbReference type="PROSITE" id="PS50994">
    <property type="entry name" value="INTEGRASE"/>
    <property type="match status" value="1"/>
</dbReference>
<keyword evidence="1" id="KW-0233">DNA recombination</keyword>
<dbReference type="PANTHER" id="PTHR10948:SF23">
    <property type="entry name" value="TRANSPOSASE INSI FOR INSERTION SEQUENCE ELEMENT IS30A-RELATED"/>
    <property type="match status" value="1"/>
</dbReference>
<dbReference type="Proteomes" id="UP000603200">
    <property type="component" value="Unassembled WGS sequence"/>
</dbReference>
<dbReference type="InterPro" id="IPR036397">
    <property type="entry name" value="RNaseH_sf"/>
</dbReference>
<feature type="region of interest" description="Disordered" evidence="2">
    <location>
        <begin position="135"/>
        <end position="161"/>
    </location>
</feature>
<gene>
    <name evidence="4" type="ORF">Ahu01nite_024300</name>
</gene>
<protein>
    <submittedName>
        <fullName evidence="4">IS30 family transposase</fullName>
    </submittedName>
</protein>
<accession>A0ABQ3ZLF3</accession>
<dbReference type="InterPro" id="IPR051917">
    <property type="entry name" value="Transposase-Integrase"/>
</dbReference>
<dbReference type="InterPro" id="IPR012337">
    <property type="entry name" value="RNaseH-like_sf"/>
</dbReference>
<dbReference type="SUPFAM" id="SSF53098">
    <property type="entry name" value="Ribonuclease H-like"/>
    <property type="match status" value="1"/>
</dbReference>
<evidence type="ECO:0000256" key="2">
    <source>
        <dbReference type="SAM" id="MobiDB-lite"/>
    </source>
</evidence>
<evidence type="ECO:0000313" key="4">
    <source>
        <dbReference type="EMBL" id="GIE19328.1"/>
    </source>
</evidence>
<evidence type="ECO:0000256" key="1">
    <source>
        <dbReference type="ARBA" id="ARBA00023172"/>
    </source>
</evidence>
<sequence>MRVMLTLTEREEISRGLAEGLLYKEIGVLIGRDPSIISREVARHGGRAGYRAVAAATTAAVSRARPKLLAVERSARLRQVVTDRLRSGWSPASIAGRLPQQVPDDQACRVSHEAIYQWVYAQPVSTLARELIQLRTGRPARRSGPRPEPQPRIREPRYLDERPAEVQGRAVPGHWEGDLVIGKNGKTAVATLVERTSRFLILVPLTGRDSLSVTDAVIAATDGLPASIRRSLTWDCGAEMARHAAVTATGLPVFFAHPHSPWERGSNENLNRIVREFFPNGVPITSDPNYLALVAAEINDRPRKIFDWKKPSEIFAELVEADASTD</sequence>
<evidence type="ECO:0000259" key="3">
    <source>
        <dbReference type="PROSITE" id="PS50994"/>
    </source>
</evidence>
<comment type="caution">
    <text evidence="4">The sequence shown here is derived from an EMBL/GenBank/DDBJ whole genome shotgun (WGS) entry which is preliminary data.</text>
</comment>
<feature type="compositionally biased region" description="Basic and acidic residues" evidence="2">
    <location>
        <begin position="149"/>
        <end position="161"/>
    </location>
</feature>
<organism evidence="4 5">
    <name type="scientific">Winogradskya humida</name>
    <dbReference type="NCBI Taxonomy" id="113566"/>
    <lineage>
        <taxon>Bacteria</taxon>
        <taxon>Bacillati</taxon>
        <taxon>Actinomycetota</taxon>
        <taxon>Actinomycetes</taxon>
        <taxon>Micromonosporales</taxon>
        <taxon>Micromonosporaceae</taxon>
        <taxon>Winogradskya</taxon>
    </lineage>
</organism>
<name>A0ABQ3ZLF3_9ACTN</name>
<evidence type="ECO:0000313" key="5">
    <source>
        <dbReference type="Proteomes" id="UP000603200"/>
    </source>
</evidence>
<dbReference type="Pfam" id="PF00665">
    <property type="entry name" value="rve"/>
    <property type="match status" value="1"/>
</dbReference>
<dbReference type="Gene3D" id="3.30.420.10">
    <property type="entry name" value="Ribonuclease H-like superfamily/Ribonuclease H"/>
    <property type="match status" value="1"/>
</dbReference>
<dbReference type="PANTHER" id="PTHR10948">
    <property type="entry name" value="TRANSPOSASE"/>
    <property type="match status" value="1"/>
</dbReference>
<dbReference type="InterPro" id="IPR001584">
    <property type="entry name" value="Integrase_cat-core"/>
</dbReference>